<sequence length="86" mass="10249">MERTQSKSLCMVSWQALERLIRLEVTFNSNAYFLLIDNKLNEHMTLMRCSDEGWNITPYSLLPKLSTSFSWNMWVTSTYYYVHLIS</sequence>
<reference evidence="1" key="1">
    <citation type="submission" date="2020-08" db="EMBL/GenBank/DDBJ databases">
        <title>Multicomponent nature underlies the extraordinary mechanical properties of spider dragline silk.</title>
        <authorList>
            <person name="Kono N."/>
            <person name="Nakamura H."/>
            <person name="Mori M."/>
            <person name="Yoshida Y."/>
            <person name="Ohtoshi R."/>
            <person name="Malay A.D."/>
            <person name="Moran D.A.P."/>
            <person name="Tomita M."/>
            <person name="Numata K."/>
            <person name="Arakawa K."/>
        </authorList>
    </citation>
    <scope>NUCLEOTIDE SEQUENCE</scope>
</reference>
<accession>A0A8X6WND4</accession>
<protein>
    <submittedName>
        <fullName evidence="1">Uncharacterized protein</fullName>
    </submittedName>
</protein>
<dbReference type="EMBL" id="BMAV01000797">
    <property type="protein sequence ID" value="GFY38333.1"/>
    <property type="molecule type" value="Genomic_DNA"/>
</dbReference>
<gene>
    <name evidence="1" type="ORF">TNIN_360611</name>
</gene>
<dbReference type="Proteomes" id="UP000886998">
    <property type="component" value="Unassembled WGS sequence"/>
</dbReference>
<evidence type="ECO:0000313" key="2">
    <source>
        <dbReference type="Proteomes" id="UP000886998"/>
    </source>
</evidence>
<organism evidence="1 2">
    <name type="scientific">Trichonephila inaurata madagascariensis</name>
    <dbReference type="NCBI Taxonomy" id="2747483"/>
    <lineage>
        <taxon>Eukaryota</taxon>
        <taxon>Metazoa</taxon>
        <taxon>Ecdysozoa</taxon>
        <taxon>Arthropoda</taxon>
        <taxon>Chelicerata</taxon>
        <taxon>Arachnida</taxon>
        <taxon>Araneae</taxon>
        <taxon>Araneomorphae</taxon>
        <taxon>Entelegynae</taxon>
        <taxon>Araneoidea</taxon>
        <taxon>Nephilidae</taxon>
        <taxon>Trichonephila</taxon>
        <taxon>Trichonephila inaurata</taxon>
    </lineage>
</organism>
<name>A0A8X6WND4_9ARAC</name>
<keyword evidence="2" id="KW-1185">Reference proteome</keyword>
<dbReference type="AlphaFoldDB" id="A0A8X6WND4"/>
<evidence type="ECO:0000313" key="1">
    <source>
        <dbReference type="EMBL" id="GFY38333.1"/>
    </source>
</evidence>
<comment type="caution">
    <text evidence="1">The sequence shown here is derived from an EMBL/GenBank/DDBJ whole genome shotgun (WGS) entry which is preliminary data.</text>
</comment>
<proteinExistence type="predicted"/>